<evidence type="ECO:0000313" key="3">
    <source>
        <dbReference type="Proteomes" id="UP000026923"/>
    </source>
</evidence>
<dbReference type="PANTHER" id="PTHR43798:SF29">
    <property type="entry name" value="AB HYDROLASE-1 DOMAIN-CONTAINING PROTEIN"/>
    <property type="match status" value="1"/>
</dbReference>
<reference evidence="2 3" key="1">
    <citation type="journal article" date="2013" name="Genome Announc.">
        <title>Draft Genome of the Nitrogen-Fixing Bacterium Pseudomonas stutzeri Strain KOS6 Isolated from Industrial Hydrocarbon Sludge.</title>
        <authorList>
            <person name="Grigoryeva T.V."/>
            <person name="Laikov A.V."/>
            <person name="Naumova R.P."/>
            <person name="Manolov A.I."/>
            <person name="Larin A.K."/>
            <person name="Karpova I.Y."/>
            <person name="Semashko T.A."/>
            <person name="Alexeev D.G."/>
            <person name="Kostryukova E.S."/>
            <person name="Muller R."/>
            <person name="Govorun V.M."/>
        </authorList>
    </citation>
    <scope>NUCLEOTIDE SEQUENCE [LARGE SCALE GENOMIC DNA]</scope>
    <source>
        <strain evidence="2 3">KOS6</strain>
    </source>
</reference>
<dbReference type="eggNOG" id="COG2267">
    <property type="taxonomic scope" value="Bacteria"/>
</dbReference>
<dbReference type="SUPFAM" id="SSF53474">
    <property type="entry name" value="alpha/beta-Hydrolases"/>
    <property type="match status" value="1"/>
</dbReference>
<dbReference type="InterPro" id="IPR029058">
    <property type="entry name" value="AB_hydrolase_fold"/>
</dbReference>
<dbReference type="GO" id="GO:0003824">
    <property type="term" value="F:catalytic activity"/>
    <property type="evidence" value="ECO:0007669"/>
    <property type="project" value="InterPro"/>
</dbReference>
<dbReference type="InterPro" id="IPR000639">
    <property type="entry name" value="Epox_hydrolase-like"/>
</dbReference>
<organism evidence="2 3">
    <name type="scientific">Stutzerimonas stutzeri KOS6</name>
    <dbReference type="NCBI Taxonomy" id="1218352"/>
    <lineage>
        <taxon>Bacteria</taxon>
        <taxon>Pseudomonadati</taxon>
        <taxon>Pseudomonadota</taxon>
        <taxon>Gammaproteobacteria</taxon>
        <taxon>Pseudomonadales</taxon>
        <taxon>Pseudomonadaceae</taxon>
        <taxon>Stutzerimonas</taxon>
    </lineage>
</organism>
<comment type="caution">
    <text evidence="2">The sequence shown here is derived from an EMBL/GenBank/DDBJ whole genome shotgun (WGS) entry which is preliminary data.</text>
</comment>
<dbReference type="InterPro" id="IPR000073">
    <property type="entry name" value="AB_hydrolase_1"/>
</dbReference>
<dbReference type="Pfam" id="PF00561">
    <property type="entry name" value="Abhydrolase_1"/>
    <property type="match status" value="1"/>
</dbReference>
<dbReference type="PANTHER" id="PTHR43798">
    <property type="entry name" value="MONOACYLGLYCEROL LIPASE"/>
    <property type="match status" value="1"/>
</dbReference>
<dbReference type="EMBL" id="AMCZ02000044">
    <property type="protein sequence ID" value="EWC39311.1"/>
    <property type="molecule type" value="Genomic_DNA"/>
</dbReference>
<protein>
    <recommendedName>
        <fullName evidence="1">AB hydrolase-1 domain-containing protein</fullName>
    </recommendedName>
</protein>
<dbReference type="PRINTS" id="PR00111">
    <property type="entry name" value="ABHYDROLASE"/>
</dbReference>
<dbReference type="Gene3D" id="3.40.50.1820">
    <property type="entry name" value="alpha/beta hydrolase"/>
    <property type="match status" value="1"/>
</dbReference>
<gene>
    <name evidence="2" type="ORF">B597_021000</name>
</gene>
<evidence type="ECO:0000259" key="1">
    <source>
        <dbReference type="Pfam" id="PF00561"/>
    </source>
</evidence>
<proteinExistence type="predicted"/>
<feature type="domain" description="AB hydrolase-1" evidence="1">
    <location>
        <begin position="44"/>
        <end position="212"/>
    </location>
</feature>
<dbReference type="Proteomes" id="UP000026923">
    <property type="component" value="Unassembled WGS sequence"/>
</dbReference>
<sequence>MICNHRVWAAQAEALSDLVEPCVAVYGPERSVTEMAVAVLRQSPQRFLLAGHSMGGRVAMEMLRLAPERVRGLCLMGTECKPCPAGQQGMQELASRHQLLQIAYADGMPAMAQAWLPRLIAASRLPDRSLANEILQMIADHSPEQLEAHIEAGASRPDSSTQLSSIRVPTLVLAGAEDALRPVAAHREMAALIPDCQLQIISDCGHMLPMEQPCVVNAAMRNWIVRSLAEADAHVTHHDDHQPVHVG</sequence>
<accession>A0A061JJI3</accession>
<dbReference type="InterPro" id="IPR050266">
    <property type="entry name" value="AB_hydrolase_sf"/>
</dbReference>
<name>A0A061JJI3_STUST</name>
<dbReference type="PRINTS" id="PR00412">
    <property type="entry name" value="EPOXHYDRLASE"/>
</dbReference>
<evidence type="ECO:0000313" key="2">
    <source>
        <dbReference type="EMBL" id="EWC39311.1"/>
    </source>
</evidence>
<dbReference type="AlphaFoldDB" id="A0A061JJI3"/>
<dbReference type="HOGENOM" id="CLU_020336_29_1_6"/>